<name>A0AAV4F5V6_9GAST</name>
<sequence length="110" mass="11818">MQSKGNVKFVRSRLMRLLKRKNETSYGHWAGDTEVVGGHQVLDFDLSTPTKSSHLSSICGLSILLSTHPSIIAMASCLHVCMSGSPTGWFLFPAAMLEPLSGDRSATAGP</sequence>
<organism evidence="1 2">
    <name type="scientific">Elysia marginata</name>
    <dbReference type="NCBI Taxonomy" id="1093978"/>
    <lineage>
        <taxon>Eukaryota</taxon>
        <taxon>Metazoa</taxon>
        <taxon>Spiralia</taxon>
        <taxon>Lophotrochozoa</taxon>
        <taxon>Mollusca</taxon>
        <taxon>Gastropoda</taxon>
        <taxon>Heterobranchia</taxon>
        <taxon>Euthyneura</taxon>
        <taxon>Panpulmonata</taxon>
        <taxon>Sacoglossa</taxon>
        <taxon>Placobranchoidea</taxon>
        <taxon>Plakobranchidae</taxon>
        <taxon>Elysia</taxon>
    </lineage>
</organism>
<evidence type="ECO:0000313" key="1">
    <source>
        <dbReference type="EMBL" id="GFR68767.1"/>
    </source>
</evidence>
<reference evidence="1 2" key="1">
    <citation type="journal article" date="2021" name="Elife">
        <title>Chloroplast acquisition without the gene transfer in kleptoplastic sea slugs, Plakobranchus ocellatus.</title>
        <authorList>
            <person name="Maeda T."/>
            <person name="Takahashi S."/>
            <person name="Yoshida T."/>
            <person name="Shimamura S."/>
            <person name="Takaki Y."/>
            <person name="Nagai Y."/>
            <person name="Toyoda A."/>
            <person name="Suzuki Y."/>
            <person name="Arimoto A."/>
            <person name="Ishii H."/>
            <person name="Satoh N."/>
            <person name="Nishiyama T."/>
            <person name="Hasebe M."/>
            <person name="Maruyama T."/>
            <person name="Minagawa J."/>
            <person name="Obokata J."/>
            <person name="Shigenobu S."/>
        </authorList>
    </citation>
    <scope>NUCLEOTIDE SEQUENCE [LARGE SCALE GENOMIC DNA]</scope>
</reference>
<dbReference type="EMBL" id="BMAT01004136">
    <property type="protein sequence ID" value="GFR68767.1"/>
    <property type="molecule type" value="Genomic_DNA"/>
</dbReference>
<accession>A0AAV4F5V6</accession>
<proteinExistence type="predicted"/>
<dbReference type="Proteomes" id="UP000762676">
    <property type="component" value="Unassembled WGS sequence"/>
</dbReference>
<gene>
    <name evidence="1" type="ORF">ElyMa_002029600</name>
</gene>
<keyword evidence="2" id="KW-1185">Reference proteome</keyword>
<evidence type="ECO:0000313" key="2">
    <source>
        <dbReference type="Proteomes" id="UP000762676"/>
    </source>
</evidence>
<protein>
    <submittedName>
        <fullName evidence="1">Uncharacterized protein</fullName>
    </submittedName>
</protein>
<dbReference type="AlphaFoldDB" id="A0AAV4F5V6"/>
<comment type="caution">
    <text evidence="1">The sequence shown here is derived from an EMBL/GenBank/DDBJ whole genome shotgun (WGS) entry which is preliminary data.</text>
</comment>